<name>A0A2P5KAI9_9BURK</name>
<dbReference type="AlphaFoldDB" id="A0A2P5KAI9"/>
<evidence type="ECO:0000313" key="2">
    <source>
        <dbReference type="Proteomes" id="UP000243096"/>
    </source>
</evidence>
<protein>
    <submittedName>
        <fullName evidence="1">Uncharacterized protein</fullName>
    </submittedName>
</protein>
<comment type="caution">
    <text evidence="1">The sequence shown here is derived from an EMBL/GenBank/DDBJ whole genome shotgun (WGS) entry which is preliminary data.</text>
</comment>
<keyword evidence="2" id="KW-1185">Reference proteome</keyword>
<proteinExistence type="predicted"/>
<reference evidence="1 2" key="1">
    <citation type="submission" date="2018-01" db="EMBL/GenBank/DDBJ databases">
        <title>Genomic Encyclopedia of Type Strains, Phase III (KMG-III): the genomes of soil and plant-associated and newly described type strains.</title>
        <authorList>
            <person name="Whitman W."/>
        </authorList>
    </citation>
    <scope>NUCLEOTIDE SEQUENCE [LARGE SCALE GENOMIC DNA]</scope>
    <source>
        <strain evidence="1 2">HKI456</strain>
    </source>
</reference>
<dbReference type="EMBL" id="PRDW01000006">
    <property type="protein sequence ID" value="PPB83732.1"/>
    <property type="molecule type" value="Genomic_DNA"/>
</dbReference>
<evidence type="ECO:0000313" key="1">
    <source>
        <dbReference type="EMBL" id="PPB83732.1"/>
    </source>
</evidence>
<organism evidence="1 2">
    <name type="scientific">Mycetohabitans endofungorum</name>
    <dbReference type="NCBI Taxonomy" id="417203"/>
    <lineage>
        <taxon>Bacteria</taxon>
        <taxon>Pseudomonadati</taxon>
        <taxon>Pseudomonadota</taxon>
        <taxon>Betaproteobacteria</taxon>
        <taxon>Burkholderiales</taxon>
        <taxon>Burkholderiaceae</taxon>
        <taxon>Mycetohabitans</taxon>
    </lineage>
</organism>
<accession>A0A2P5KAI9</accession>
<dbReference type="Proteomes" id="UP000243096">
    <property type="component" value="Unassembled WGS sequence"/>
</dbReference>
<gene>
    <name evidence="1" type="ORF">B0O95_106123</name>
</gene>
<sequence>MPLLLAPDRQAGSVKPYLVDHHIGSARDARLPASESPVLIYAHKVSAKQHPPNYGFSIANSDILLKVYLRE</sequence>